<evidence type="ECO:0000313" key="2">
    <source>
        <dbReference type="Proteomes" id="UP000214646"/>
    </source>
</evidence>
<dbReference type="Proteomes" id="UP000214646">
    <property type="component" value="Unassembled WGS sequence"/>
</dbReference>
<comment type="caution">
    <text evidence="1">The sequence shown here is derived from an EMBL/GenBank/DDBJ whole genome shotgun (WGS) entry which is preliminary data.</text>
</comment>
<evidence type="ECO:0000313" key="1">
    <source>
        <dbReference type="EMBL" id="OWK38867.1"/>
    </source>
</evidence>
<organism evidence="1 2">
    <name type="scientific">Fimbriiglobus ruber</name>
    <dbReference type="NCBI Taxonomy" id="1908690"/>
    <lineage>
        <taxon>Bacteria</taxon>
        <taxon>Pseudomonadati</taxon>
        <taxon>Planctomycetota</taxon>
        <taxon>Planctomycetia</taxon>
        <taxon>Gemmatales</taxon>
        <taxon>Gemmataceae</taxon>
        <taxon>Fimbriiglobus</taxon>
    </lineage>
</organism>
<protein>
    <submittedName>
        <fullName evidence="1">Uncharacterized protein</fullName>
    </submittedName>
</protein>
<reference evidence="2" key="1">
    <citation type="submission" date="2017-06" db="EMBL/GenBank/DDBJ databases">
        <title>Genome analysis of Fimbriiglobus ruber SP5, the first member of the order Planctomycetales with confirmed chitinolytic capability.</title>
        <authorList>
            <person name="Ravin N.V."/>
            <person name="Rakitin A.L."/>
            <person name="Ivanova A.A."/>
            <person name="Beletsky A.V."/>
            <person name="Kulichevskaya I.S."/>
            <person name="Mardanov A.V."/>
            <person name="Dedysh S.N."/>
        </authorList>
    </citation>
    <scope>NUCLEOTIDE SEQUENCE [LARGE SCALE GENOMIC DNA]</scope>
    <source>
        <strain evidence="2">SP5</strain>
    </source>
</reference>
<dbReference type="EMBL" id="NIDE01000013">
    <property type="protein sequence ID" value="OWK38867.1"/>
    <property type="molecule type" value="Genomic_DNA"/>
</dbReference>
<gene>
    <name evidence="1" type="ORF">FRUB_06372</name>
</gene>
<name>A0A225DRZ0_9BACT</name>
<sequence>MGDGTLYYTANLLGRQERVPRREPWYENGLPTPNGFMTPFWCLLW</sequence>
<dbReference type="AlphaFoldDB" id="A0A225DRZ0"/>
<proteinExistence type="predicted"/>
<keyword evidence="2" id="KW-1185">Reference proteome</keyword>
<accession>A0A225DRZ0</accession>